<feature type="compositionally biased region" description="Basic and acidic residues" evidence="6">
    <location>
        <begin position="349"/>
        <end position="364"/>
    </location>
</feature>
<dbReference type="SUPFAM" id="SSF50249">
    <property type="entry name" value="Nucleic acid-binding proteins"/>
    <property type="match status" value="4"/>
</dbReference>
<dbReference type="FunFam" id="2.40.50.140:FF:000051">
    <property type="entry name" value="RNA-binding transcriptional accessory protein"/>
    <property type="match status" value="1"/>
</dbReference>
<dbReference type="PANTHER" id="PTHR10724">
    <property type="entry name" value="30S RIBOSOMAL PROTEIN S1"/>
    <property type="match status" value="1"/>
</dbReference>
<proteinExistence type="inferred from homology"/>
<dbReference type="GO" id="GO:0006412">
    <property type="term" value="P:translation"/>
    <property type="evidence" value="ECO:0007669"/>
    <property type="project" value="TreeGrafter"/>
</dbReference>
<evidence type="ECO:0000256" key="5">
    <source>
        <dbReference type="ARBA" id="ARBA00023274"/>
    </source>
</evidence>
<keyword evidence="4 8" id="KW-0689">Ribosomal protein</keyword>
<dbReference type="InterPro" id="IPR050437">
    <property type="entry name" value="Ribos_protein_bS1-like"/>
</dbReference>
<dbReference type="GO" id="GO:0003729">
    <property type="term" value="F:mRNA binding"/>
    <property type="evidence" value="ECO:0007669"/>
    <property type="project" value="TreeGrafter"/>
</dbReference>
<dbReference type="FunFam" id="2.40.50.140:FF:000114">
    <property type="entry name" value="30S ribosomal protein S1"/>
    <property type="match status" value="1"/>
</dbReference>
<comment type="similarity">
    <text evidence="1">Belongs to the bacterial ribosomal protein bS1 family.</text>
</comment>
<keyword evidence="9" id="KW-1185">Reference proteome</keyword>
<evidence type="ECO:0000256" key="3">
    <source>
        <dbReference type="ARBA" id="ARBA00022884"/>
    </source>
</evidence>
<feature type="domain" description="S1 motif" evidence="7">
    <location>
        <begin position="279"/>
        <end position="348"/>
    </location>
</feature>
<feature type="domain" description="S1 motif" evidence="7">
    <location>
        <begin position="194"/>
        <end position="262"/>
    </location>
</feature>
<evidence type="ECO:0000259" key="7">
    <source>
        <dbReference type="PROSITE" id="PS50126"/>
    </source>
</evidence>
<feature type="region of interest" description="Disordered" evidence="6">
    <location>
        <begin position="349"/>
        <end position="398"/>
    </location>
</feature>
<feature type="domain" description="S1 motif" evidence="7">
    <location>
        <begin position="107"/>
        <end position="173"/>
    </location>
</feature>
<gene>
    <name evidence="8" type="primary">rpsA</name>
    <name evidence="8" type="ORF">JHK64_02695</name>
</gene>
<dbReference type="Gene3D" id="2.40.50.140">
    <property type="entry name" value="Nucleic acid-binding proteins"/>
    <property type="match status" value="4"/>
</dbReference>
<accession>A0A934P9M7</accession>
<dbReference type="PANTHER" id="PTHR10724:SF7">
    <property type="entry name" value="SMALL RIBOSOMAL SUBUNIT PROTEIN BS1C"/>
    <property type="match status" value="1"/>
</dbReference>
<dbReference type="EMBL" id="JAENBP010000002">
    <property type="protein sequence ID" value="MBJ8349540.1"/>
    <property type="molecule type" value="Genomic_DNA"/>
</dbReference>
<dbReference type="AlphaFoldDB" id="A0A934P9M7"/>
<dbReference type="InterPro" id="IPR012340">
    <property type="entry name" value="NA-bd_OB-fold"/>
</dbReference>
<protein>
    <submittedName>
        <fullName evidence="8">30S ribosomal protein S1</fullName>
    </submittedName>
</protein>
<dbReference type="SMART" id="SM00316">
    <property type="entry name" value="S1"/>
    <property type="match status" value="4"/>
</dbReference>
<dbReference type="CDD" id="cd05692">
    <property type="entry name" value="S1_RPS1_repeat_hs4"/>
    <property type="match status" value="1"/>
</dbReference>
<organism evidence="8 9">
    <name type="scientific">Streptococcus zalophi</name>
    <dbReference type="NCBI Taxonomy" id="640031"/>
    <lineage>
        <taxon>Bacteria</taxon>
        <taxon>Bacillati</taxon>
        <taxon>Bacillota</taxon>
        <taxon>Bacilli</taxon>
        <taxon>Lactobacillales</taxon>
        <taxon>Streptococcaceae</taxon>
        <taxon>Streptococcus</taxon>
    </lineage>
</organism>
<dbReference type="GO" id="GO:0022627">
    <property type="term" value="C:cytosolic small ribosomal subunit"/>
    <property type="evidence" value="ECO:0007669"/>
    <property type="project" value="TreeGrafter"/>
</dbReference>
<evidence type="ECO:0000256" key="1">
    <source>
        <dbReference type="ARBA" id="ARBA00006767"/>
    </source>
</evidence>
<dbReference type="PROSITE" id="PS50126">
    <property type="entry name" value="S1"/>
    <property type="match status" value="4"/>
</dbReference>
<keyword evidence="2" id="KW-0677">Repeat</keyword>
<dbReference type="InterPro" id="IPR003029">
    <property type="entry name" value="S1_domain"/>
</dbReference>
<dbReference type="NCBIfam" id="NF005208">
    <property type="entry name" value="PRK06676.1"/>
    <property type="match status" value="1"/>
</dbReference>
<name>A0A934P9M7_9STRE</name>
<keyword evidence="3" id="KW-0694">RNA-binding</keyword>
<dbReference type="Pfam" id="PF00575">
    <property type="entry name" value="S1"/>
    <property type="match status" value="4"/>
</dbReference>
<dbReference type="PRINTS" id="PR00681">
    <property type="entry name" value="RIBOSOMALS1"/>
</dbReference>
<evidence type="ECO:0000256" key="4">
    <source>
        <dbReference type="ARBA" id="ARBA00022980"/>
    </source>
</evidence>
<dbReference type="Proteomes" id="UP000644875">
    <property type="component" value="Unassembled WGS sequence"/>
</dbReference>
<keyword evidence="5" id="KW-0687">Ribonucleoprotein</keyword>
<sequence length="398" mass="43580">MNEFEDLLNSVSEVNAGDVVTAEVLTVDNDQANVVISGTGVEGVLTLRELTNDRNADINDLVKPGETLEVLVLRQVVGKDTDTVTFLVSKKRLEARKAWDKLIGREGDVITVKVTRAVKGGLAIEFEGLRGFIPASMIDTRFVRNTEKFVGQEIDARIKEVDASENRFILSRREVVEEAAAEARKEVFSTLTEGSVVTGKVARLTSFGAFVDLGGVDGLIHVTELSHERNVSPKSVVSVGEEVEVKVLSIDEEAGRVSLSLKATIPGPWDGVEQKLAAGDVIEGKVKRLTDFGAFVEVLPGIDGLVHISQISHKRVENPKDVLSVGQDVTVKVLDVNAADERVSLSLKALEERPAQENTEEKRQSKPRRPKRQEKRDYDLPETQTGFSMADLFGDIEL</sequence>
<dbReference type="RefSeq" id="WP_199567463.1">
    <property type="nucleotide sequence ID" value="NZ_JAENBP010000002.1"/>
</dbReference>
<evidence type="ECO:0000313" key="9">
    <source>
        <dbReference type="Proteomes" id="UP000644875"/>
    </source>
</evidence>
<comment type="caution">
    <text evidence="8">The sequence shown here is derived from an EMBL/GenBank/DDBJ whole genome shotgun (WGS) entry which is preliminary data.</text>
</comment>
<evidence type="ECO:0000313" key="8">
    <source>
        <dbReference type="EMBL" id="MBJ8349540.1"/>
    </source>
</evidence>
<dbReference type="InterPro" id="IPR035104">
    <property type="entry name" value="Ribosomal_protein_S1-like"/>
</dbReference>
<feature type="domain" description="S1 motif" evidence="7">
    <location>
        <begin position="17"/>
        <end position="74"/>
    </location>
</feature>
<dbReference type="GO" id="GO:0003735">
    <property type="term" value="F:structural constituent of ribosome"/>
    <property type="evidence" value="ECO:0007669"/>
    <property type="project" value="TreeGrafter"/>
</dbReference>
<evidence type="ECO:0000256" key="2">
    <source>
        <dbReference type="ARBA" id="ARBA00022737"/>
    </source>
</evidence>
<dbReference type="CDD" id="cd04465">
    <property type="entry name" value="S1_RPS1_repeat_ec2_hs2"/>
    <property type="match status" value="1"/>
</dbReference>
<evidence type="ECO:0000256" key="6">
    <source>
        <dbReference type="SAM" id="MobiDB-lite"/>
    </source>
</evidence>
<reference evidence="8 9" key="1">
    <citation type="journal article" date="2021" name="Int. J. Syst. Evol. Microbiol.">
        <title>Streptococcus vicugnae sp. nov., isolated from faeces of alpacas (Vicugna pacos) and cattle (Bos taurus), Streptococcus zalophi sp. nov., and Streptococcus pacificus sp. nov., isolated from respiratory tract of California sea lions (Zalophus californianus).</title>
        <authorList>
            <person name="Volokhov D.V."/>
            <person name="Zagorodnyaya T.A."/>
            <person name="Shen Z."/>
            <person name="Blom J."/>
            <person name="Furtak V.A."/>
            <person name="Eisenberg T."/>
            <person name="Fan P."/>
            <person name="Jeong K.C."/>
            <person name="Gao Y."/>
            <person name="Zhang S."/>
            <person name="Amselle M."/>
        </authorList>
    </citation>
    <scope>NUCLEOTIDE SEQUENCE [LARGE SCALE GENOMIC DNA]</scope>
    <source>
        <strain evidence="9">CSL7508-lung</strain>
    </source>
</reference>